<sequence length="111" mass="12277">MGYLYNPPLFPLPKPQKKCRRSKSATPTKVKKLRVEKKVQAGKHRKANTSPALGAYFNPFGLKMPKYRAPRFSSLGWGTSNTSSVSVKKQAFDKNGSKPVRPQKASLSGGR</sequence>
<dbReference type="EMBL" id="LAQI01000070">
    <property type="protein sequence ID" value="KKY23141.1"/>
    <property type="molecule type" value="Genomic_DNA"/>
</dbReference>
<organism evidence="2 3">
    <name type="scientific">Diplodia seriata</name>
    <dbReference type="NCBI Taxonomy" id="420778"/>
    <lineage>
        <taxon>Eukaryota</taxon>
        <taxon>Fungi</taxon>
        <taxon>Dikarya</taxon>
        <taxon>Ascomycota</taxon>
        <taxon>Pezizomycotina</taxon>
        <taxon>Dothideomycetes</taxon>
        <taxon>Dothideomycetes incertae sedis</taxon>
        <taxon>Botryosphaeriales</taxon>
        <taxon>Botryosphaeriaceae</taxon>
        <taxon>Diplodia</taxon>
    </lineage>
</organism>
<protein>
    <submittedName>
        <fullName evidence="2">Uncharacterized protein</fullName>
    </submittedName>
</protein>
<feature type="region of interest" description="Disordered" evidence="1">
    <location>
        <begin position="12"/>
        <end position="31"/>
    </location>
</feature>
<accession>A0A0G2ELW3</accession>
<dbReference type="AlphaFoldDB" id="A0A0G2ELW3"/>
<reference evidence="2 3" key="2">
    <citation type="submission" date="2015-05" db="EMBL/GenBank/DDBJ databases">
        <title>Distinctive expansion of gene families associated with plant cell wall degradation and secondary metabolism in the genomes of grapevine trunk pathogens.</title>
        <authorList>
            <person name="Lawrence D.P."/>
            <person name="Travadon R."/>
            <person name="Rolshausen P.E."/>
            <person name="Baumgartner K."/>
        </authorList>
    </citation>
    <scope>NUCLEOTIDE SEQUENCE [LARGE SCALE GENOMIC DNA]</scope>
    <source>
        <strain evidence="2">DS831</strain>
    </source>
</reference>
<feature type="compositionally biased region" description="Polar residues" evidence="1">
    <location>
        <begin position="76"/>
        <end position="87"/>
    </location>
</feature>
<comment type="caution">
    <text evidence="2">The sequence shown here is derived from an EMBL/GenBank/DDBJ whole genome shotgun (WGS) entry which is preliminary data.</text>
</comment>
<proteinExistence type="predicted"/>
<evidence type="ECO:0000313" key="3">
    <source>
        <dbReference type="Proteomes" id="UP000034182"/>
    </source>
</evidence>
<evidence type="ECO:0000256" key="1">
    <source>
        <dbReference type="SAM" id="MobiDB-lite"/>
    </source>
</evidence>
<feature type="region of interest" description="Disordered" evidence="1">
    <location>
        <begin position="73"/>
        <end position="111"/>
    </location>
</feature>
<name>A0A0G2ELW3_9PEZI</name>
<reference evidence="2 3" key="1">
    <citation type="submission" date="2015-03" db="EMBL/GenBank/DDBJ databases">
        <authorList>
            <person name="Morales-Cruz A."/>
            <person name="Amrine K.C."/>
            <person name="Cantu D."/>
        </authorList>
    </citation>
    <scope>NUCLEOTIDE SEQUENCE [LARGE SCALE GENOMIC DNA]</scope>
    <source>
        <strain evidence="2">DS831</strain>
    </source>
</reference>
<dbReference type="Proteomes" id="UP000034182">
    <property type="component" value="Unassembled WGS sequence"/>
</dbReference>
<feature type="compositionally biased region" description="Basic residues" evidence="1">
    <location>
        <begin position="15"/>
        <end position="31"/>
    </location>
</feature>
<gene>
    <name evidence="2" type="ORF">UCDDS831_g03266</name>
</gene>
<evidence type="ECO:0000313" key="2">
    <source>
        <dbReference type="EMBL" id="KKY23141.1"/>
    </source>
</evidence>